<organism evidence="12 13">
    <name type="scientific">Clostridium cylindrosporum DSM 605</name>
    <dbReference type="NCBI Taxonomy" id="1121307"/>
    <lineage>
        <taxon>Bacteria</taxon>
        <taxon>Bacillati</taxon>
        <taxon>Bacillota</taxon>
        <taxon>Clostridia</taxon>
        <taxon>Eubacteriales</taxon>
        <taxon>Clostridiaceae</taxon>
        <taxon>Clostridium</taxon>
    </lineage>
</organism>
<evidence type="ECO:0000256" key="4">
    <source>
        <dbReference type="ARBA" id="ARBA00022475"/>
    </source>
</evidence>
<keyword evidence="13" id="KW-1185">Reference proteome</keyword>
<feature type="transmembrane region" description="Helical" evidence="9">
    <location>
        <begin position="12"/>
        <end position="35"/>
    </location>
</feature>
<evidence type="ECO:0000259" key="11">
    <source>
        <dbReference type="PROSITE" id="PS50928"/>
    </source>
</evidence>
<dbReference type="PANTHER" id="PTHR30183">
    <property type="entry name" value="MOLYBDENUM TRANSPORT SYSTEM PERMEASE PROTEIN MODB"/>
    <property type="match status" value="1"/>
</dbReference>
<evidence type="ECO:0000256" key="8">
    <source>
        <dbReference type="ARBA" id="ARBA00023136"/>
    </source>
</evidence>
<keyword evidence="4 10" id="KW-1003">Cell membrane</keyword>
<protein>
    <recommendedName>
        <fullName evidence="10">Molybdenum transport system permease</fullName>
    </recommendedName>
</protein>
<dbReference type="PROSITE" id="PS50928">
    <property type="entry name" value="ABC_TM1"/>
    <property type="match status" value="1"/>
</dbReference>
<keyword evidence="8 9" id="KW-0472">Membrane</keyword>
<feature type="domain" description="ABC transmembrane type-1" evidence="11">
    <location>
        <begin position="9"/>
        <end position="213"/>
    </location>
</feature>
<dbReference type="NCBIfam" id="TIGR02141">
    <property type="entry name" value="modB_ABC"/>
    <property type="match status" value="1"/>
</dbReference>
<evidence type="ECO:0000256" key="5">
    <source>
        <dbReference type="ARBA" id="ARBA00022505"/>
    </source>
</evidence>
<evidence type="ECO:0000256" key="10">
    <source>
        <dbReference type="RuleBase" id="RU365097"/>
    </source>
</evidence>
<name>A0A0J8DEC3_CLOCY</name>
<evidence type="ECO:0000256" key="2">
    <source>
        <dbReference type="ARBA" id="ARBA00007069"/>
    </source>
</evidence>
<dbReference type="Pfam" id="PF00528">
    <property type="entry name" value="BPD_transp_1"/>
    <property type="match status" value="1"/>
</dbReference>
<reference evidence="12 13" key="1">
    <citation type="submission" date="2015-06" db="EMBL/GenBank/DDBJ databases">
        <title>Draft genome sequence of the purine-degrading Clostridium cylindrosporum HC-1 (DSM 605).</title>
        <authorList>
            <person name="Poehlein A."/>
            <person name="Schiel-Bengelsdorf B."/>
            <person name="Bengelsdorf F."/>
            <person name="Daniel R."/>
            <person name="Duerre P."/>
        </authorList>
    </citation>
    <scope>NUCLEOTIDE SEQUENCE [LARGE SCALE GENOMIC DNA]</scope>
    <source>
        <strain evidence="12 13">DSM 605</strain>
    </source>
</reference>
<evidence type="ECO:0000256" key="1">
    <source>
        <dbReference type="ARBA" id="ARBA00004651"/>
    </source>
</evidence>
<dbReference type="RefSeq" id="WP_048569955.1">
    <property type="nucleotide sequence ID" value="NZ_LFVU01000007.1"/>
</dbReference>
<dbReference type="PATRIC" id="fig|1121307.3.peg.92"/>
<dbReference type="InterPro" id="IPR035906">
    <property type="entry name" value="MetI-like_sf"/>
</dbReference>
<dbReference type="EMBL" id="LFVU01000007">
    <property type="protein sequence ID" value="KMT22543.1"/>
    <property type="molecule type" value="Genomic_DNA"/>
</dbReference>
<comment type="similarity">
    <text evidence="2 10">Belongs to the binding-protein-dependent transport system permease family. CysTW subfamily.</text>
</comment>
<evidence type="ECO:0000256" key="7">
    <source>
        <dbReference type="ARBA" id="ARBA00022989"/>
    </source>
</evidence>
<evidence type="ECO:0000256" key="9">
    <source>
        <dbReference type="RuleBase" id="RU363032"/>
    </source>
</evidence>
<dbReference type="GO" id="GO:0005886">
    <property type="term" value="C:plasma membrane"/>
    <property type="evidence" value="ECO:0007669"/>
    <property type="project" value="UniProtKB-SubCell"/>
</dbReference>
<feature type="transmembrane region" description="Helical" evidence="9">
    <location>
        <begin position="132"/>
        <end position="156"/>
    </location>
</feature>
<comment type="caution">
    <text evidence="12">The sequence shown here is derived from an EMBL/GenBank/DDBJ whole genome shotgun (WGS) entry which is preliminary data.</text>
</comment>
<dbReference type="Gene3D" id="1.10.3720.10">
    <property type="entry name" value="MetI-like"/>
    <property type="match status" value="1"/>
</dbReference>
<dbReference type="SUPFAM" id="SSF161098">
    <property type="entry name" value="MetI-like"/>
    <property type="match status" value="1"/>
</dbReference>
<keyword evidence="6 9" id="KW-0812">Transmembrane</keyword>
<feature type="transmembrane region" description="Helical" evidence="9">
    <location>
        <begin position="85"/>
        <end position="106"/>
    </location>
</feature>
<keyword evidence="5 10" id="KW-0500">Molybdenum</keyword>
<evidence type="ECO:0000256" key="6">
    <source>
        <dbReference type="ARBA" id="ARBA00022692"/>
    </source>
</evidence>
<evidence type="ECO:0000313" key="13">
    <source>
        <dbReference type="Proteomes" id="UP000036756"/>
    </source>
</evidence>
<comment type="function">
    <text evidence="10">Part of the binding-protein-dependent transport system for molybdenum; probably responsible for the translocation of the substrate across the membrane.</text>
</comment>
<dbReference type="PANTHER" id="PTHR30183:SF3">
    <property type="entry name" value="MOLYBDENUM TRANSPORT SYSTEM PERMEASE PROTEIN MODB"/>
    <property type="match status" value="1"/>
</dbReference>
<gene>
    <name evidence="12" type="primary">yvgM</name>
    <name evidence="12" type="ORF">CLCY_10c00900</name>
</gene>
<keyword evidence="7 9" id="KW-1133">Transmembrane helix</keyword>
<dbReference type="STRING" id="1121307.CLCY_10c00900"/>
<evidence type="ECO:0000256" key="3">
    <source>
        <dbReference type="ARBA" id="ARBA00022448"/>
    </source>
</evidence>
<dbReference type="GO" id="GO:0015098">
    <property type="term" value="F:molybdate ion transmembrane transporter activity"/>
    <property type="evidence" value="ECO:0007669"/>
    <property type="project" value="UniProtKB-UniRule"/>
</dbReference>
<comment type="subcellular location">
    <subcellularLocation>
        <location evidence="1 9">Cell membrane</location>
        <topology evidence="1 9">Multi-pass membrane protein</topology>
    </subcellularLocation>
</comment>
<proteinExistence type="inferred from homology"/>
<evidence type="ECO:0000313" key="12">
    <source>
        <dbReference type="EMBL" id="KMT22543.1"/>
    </source>
</evidence>
<dbReference type="OrthoDB" id="9795403at2"/>
<dbReference type="InterPro" id="IPR000515">
    <property type="entry name" value="MetI-like"/>
</dbReference>
<dbReference type="CDD" id="cd06261">
    <property type="entry name" value="TM_PBP2"/>
    <property type="match status" value="1"/>
</dbReference>
<keyword evidence="3 9" id="KW-0813">Transport</keyword>
<accession>A0A0J8DEC3</accession>
<feature type="transmembrane region" description="Helical" evidence="9">
    <location>
        <begin position="47"/>
        <end position="65"/>
    </location>
</feature>
<sequence>MQGLNLFPLYLSFRVALTATIISLIVGLPIAYFLSKGHGKIADFIDTLTNLPIVLPPTVLGYYLLVLLGRQSPIGDFLENTFNIMIVFTPTGAIIASTVVSIPYLIRSSKTAFLEINQDFLNAARILGRSEINIFCTIILPIAWRGILAGITMSFVRALGDFGTTLMVSGSIPDKTMTMPIAIYDALQVGDKDLVNLLVLIMTSIAILVLFIINILERKLKRG</sequence>
<feature type="transmembrane region" description="Helical" evidence="9">
    <location>
        <begin position="194"/>
        <end position="216"/>
    </location>
</feature>
<dbReference type="AlphaFoldDB" id="A0A0J8DEC3"/>
<dbReference type="InterPro" id="IPR011867">
    <property type="entry name" value="ModB_ABC"/>
</dbReference>
<dbReference type="Proteomes" id="UP000036756">
    <property type="component" value="Unassembled WGS sequence"/>
</dbReference>